<dbReference type="InterPro" id="IPR019239">
    <property type="entry name" value="VapB_antitoxin"/>
</dbReference>
<accession>A0A388TDP7</accession>
<organism evidence="1 2">
    <name type="scientific">Termititenax aidoneus</name>
    <dbReference type="NCBI Taxonomy" id="2218524"/>
    <lineage>
        <taxon>Bacteria</taxon>
        <taxon>Bacillati</taxon>
        <taxon>Candidatus Margulisiibacteriota</taxon>
        <taxon>Candidatus Termititenacia</taxon>
        <taxon>Candidatus Termititenacales</taxon>
        <taxon>Candidatus Termititenacaceae</taxon>
        <taxon>Candidatus Termititenax</taxon>
    </lineage>
</organism>
<dbReference type="Pfam" id="PF09957">
    <property type="entry name" value="VapB_antitoxin"/>
    <property type="match status" value="1"/>
</dbReference>
<proteinExistence type="predicted"/>
<comment type="caution">
    <text evidence="1">The sequence shown here is derived from an EMBL/GenBank/DDBJ whole genome shotgun (WGS) entry which is preliminary data.</text>
</comment>
<reference evidence="1 2" key="1">
    <citation type="journal article" date="2019" name="ISME J.">
        <title>Genome analyses of uncultured TG2/ZB3 bacteria in 'Margulisbacteria' specifically attached to ectosymbiotic spirochetes of protists in the termite gut.</title>
        <authorList>
            <person name="Utami Y.D."/>
            <person name="Kuwahara H."/>
            <person name="Igai K."/>
            <person name="Murakami T."/>
            <person name="Sugaya K."/>
            <person name="Morikawa T."/>
            <person name="Nagura Y."/>
            <person name="Yuki M."/>
            <person name="Deevong P."/>
            <person name="Inoue T."/>
            <person name="Kihara K."/>
            <person name="Lo N."/>
            <person name="Yamada A."/>
            <person name="Ohkuma M."/>
            <person name="Hongoh Y."/>
        </authorList>
    </citation>
    <scope>NUCLEOTIDE SEQUENCE [LARGE SCALE GENOMIC DNA]</scope>
    <source>
        <strain evidence="1">NkOx7-01</strain>
    </source>
</reference>
<keyword evidence="2" id="KW-1185">Reference proteome</keyword>
<evidence type="ECO:0000313" key="1">
    <source>
        <dbReference type="EMBL" id="GBR74025.1"/>
    </source>
</evidence>
<evidence type="ECO:0000313" key="2">
    <source>
        <dbReference type="Proteomes" id="UP000269352"/>
    </source>
</evidence>
<name>A0A388TDP7_TERA1</name>
<protein>
    <submittedName>
        <fullName evidence="1">Antitoxin VapB</fullName>
    </submittedName>
</protein>
<dbReference type="Proteomes" id="UP000269352">
    <property type="component" value="Unassembled WGS sequence"/>
</dbReference>
<gene>
    <name evidence="1" type="primary">vapB</name>
    <name evidence="1" type="ORF">NO1_1265</name>
</gene>
<dbReference type="AlphaFoldDB" id="A0A388TDP7"/>
<sequence length="64" mass="7212">MRTTLELDQALLGEAMRWTGQPTKTAVITTALKQIIQTQKRLRLIGLAGKVKLPVNLNRTRQRA</sequence>
<dbReference type="EMBL" id="BGZN01000027">
    <property type="protein sequence ID" value="GBR74025.1"/>
    <property type="molecule type" value="Genomic_DNA"/>
</dbReference>